<feature type="domain" description="RRP12 N-terminal HEAT" evidence="2">
    <location>
        <begin position="45"/>
        <end position="126"/>
    </location>
</feature>
<comment type="caution">
    <text evidence="3">The sequence shown here is derived from an EMBL/GenBank/DDBJ whole genome shotgun (WGS) entry which is preliminary data.</text>
</comment>
<dbReference type="Proteomes" id="UP000237347">
    <property type="component" value="Unassembled WGS sequence"/>
</dbReference>
<dbReference type="AlphaFoldDB" id="A0AAW0ILY8"/>
<name>A0AAW0ILY8_QUESU</name>
<feature type="region of interest" description="Disordered" evidence="1">
    <location>
        <begin position="1"/>
        <end position="36"/>
    </location>
</feature>
<dbReference type="InterPro" id="IPR057860">
    <property type="entry name" value="HEAT_RRP12_N"/>
</dbReference>
<dbReference type="EMBL" id="PKMF04001016">
    <property type="protein sequence ID" value="KAK7815334.1"/>
    <property type="molecule type" value="Genomic_DNA"/>
</dbReference>
<dbReference type="Pfam" id="PF25772">
    <property type="entry name" value="HEAT_RRP12_N"/>
    <property type="match status" value="1"/>
</dbReference>
<proteinExistence type="predicted"/>
<dbReference type="PANTHER" id="PTHR48412:SF1">
    <property type="entry name" value="ARM REPEAT SUPERFAMILY PROTEIN"/>
    <property type="match status" value="1"/>
</dbReference>
<protein>
    <recommendedName>
        <fullName evidence="2">RRP12 N-terminal HEAT domain-containing protein</fullName>
    </recommendedName>
</protein>
<dbReference type="PANTHER" id="PTHR48412">
    <property type="entry name" value="ARM REPEAT SUPERFAMILY PROTEIN"/>
    <property type="match status" value="1"/>
</dbReference>
<evidence type="ECO:0000256" key="1">
    <source>
        <dbReference type="SAM" id="MobiDB-lite"/>
    </source>
</evidence>
<organism evidence="3 4">
    <name type="scientific">Quercus suber</name>
    <name type="common">Cork oak</name>
    <dbReference type="NCBI Taxonomy" id="58331"/>
    <lineage>
        <taxon>Eukaryota</taxon>
        <taxon>Viridiplantae</taxon>
        <taxon>Streptophyta</taxon>
        <taxon>Embryophyta</taxon>
        <taxon>Tracheophyta</taxon>
        <taxon>Spermatophyta</taxon>
        <taxon>Magnoliopsida</taxon>
        <taxon>eudicotyledons</taxon>
        <taxon>Gunneridae</taxon>
        <taxon>Pentapetalae</taxon>
        <taxon>rosids</taxon>
        <taxon>fabids</taxon>
        <taxon>Fagales</taxon>
        <taxon>Fagaceae</taxon>
        <taxon>Quercus</taxon>
    </lineage>
</organism>
<reference evidence="3 4" key="1">
    <citation type="journal article" date="2018" name="Sci. Data">
        <title>The draft genome sequence of cork oak.</title>
        <authorList>
            <person name="Ramos A.M."/>
            <person name="Usie A."/>
            <person name="Barbosa P."/>
            <person name="Barros P.M."/>
            <person name="Capote T."/>
            <person name="Chaves I."/>
            <person name="Simoes F."/>
            <person name="Abreu I."/>
            <person name="Carrasquinho I."/>
            <person name="Faro C."/>
            <person name="Guimaraes J.B."/>
            <person name="Mendonca D."/>
            <person name="Nobrega F."/>
            <person name="Rodrigues L."/>
            <person name="Saibo N.J.M."/>
            <person name="Varela M.C."/>
            <person name="Egas C."/>
            <person name="Matos J."/>
            <person name="Miguel C.M."/>
            <person name="Oliveira M.M."/>
            <person name="Ricardo C.P."/>
            <person name="Goncalves S."/>
        </authorList>
    </citation>
    <scope>NUCLEOTIDE SEQUENCE [LARGE SCALE GENOMIC DNA]</scope>
    <source>
        <strain evidence="4">cv. HL8</strain>
    </source>
</reference>
<evidence type="ECO:0000259" key="2">
    <source>
        <dbReference type="Pfam" id="PF25772"/>
    </source>
</evidence>
<evidence type="ECO:0000313" key="4">
    <source>
        <dbReference type="Proteomes" id="UP000237347"/>
    </source>
</evidence>
<evidence type="ECO:0000313" key="3">
    <source>
        <dbReference type="EMBL" id="KAK7815334.1"/>
    </source>
</evidence>
<sequence length="128" mass="13902">MTVRQVLRPAAPPPPCNGRRHAFTSSPPSPSPTTAARLLRPARHRCSNSDTLDSTAAAALLSFLSVVLLRWSSAGNQRREGGRSVSVLVNLVGRRERWRLGRGTVKAVVKCLGILLGFCDLENWDSSN</sequence>
<gene>
    <name evidence="3" type="ORF">CFP56_001744</name>
</gene>
<keyword evidence="4" id="KW-1185">Reference proteome</keyword>
<accession>A0AAW0ILY8</accession>